<gene>
    <name evidence="3" type="ORF">KI809_00855</name>
</gene>
<dbReference type="RefSeq" id="WP_214169631.1">
    <property type="nucleotide sequence ID" value="NZ_JAHCVJ010000001.1"/>
</dbReference>
<evidence type="ECO:0000313" key="3">
    <source>
        <dbReference type="EMBL" id="MBT0662836.1"/>
    </source>
</evidence>
<feature type="signal peptide" evidence="1">
    <location>
        <begin position="1"/>
        <end position="20"/>
    </location>
</feature>
<keyword evidence="1" id="KW-0732">Signal</keyword>
<feature type="chain" id="PRO_5043330196" evidence="1">
    <location>
        <begin position="21"/>
        <end position="302"/>
    </location>
</feature>
<reference evidence="3 4" key="1">
    <citation type="submission" date="2021-05" db="EMBL/GenBank/DDBJ databases">
        <title>The draft genome of Geobacter pelophilus DSM 12255.</title>
        <authorList>
            <person name="Xu Z."/>
            <person name="Masuda Y."/>
            <person name="Itoh H."/>
            <person name="Senoo K."/>
        </authorList>
    </citation>
    <scope>NUCLEOTIDE SEQUENCE [LARGE SCALE GENOMIC DNA]</scope>
    <source>
        <strain evidence="3 4">DSM 12255</strain>
    </source>
</reference>
<dbReference type="InterPro" id="IPR029002">
    <property type="entry name" value="PLPC/GPLD1"/>
</dbReference>
<dbReference type="AlphaFoldDB" id="A0AAW4KW94"/>
<feature type="domain" description="Phospholipase C/D" evidence="2">
    <location>
        <begin position="25"/>
        <end position="162"/>
    </location>
</feature>
<organism evidence="3 4">
    <name type="scientific">Geoanaerobacter pelophilus</name>
    <dbReference type="NCBI Taxonomy" id="60036"/>
    <lineage>
        <taxon>Bacteria</taxon>
        <taxon>Pseudomonadati</taxon>
        <taxon>Thermodesulfobacteriota</taxon>
        <taxon>Desulfuromonadia</taxon>
        <taxon>Geobacterales</taxon>
        <taxon>Geobacteraceae</taxon>
        <taxon>Geoanaerobacter</taxon>
    </lineage>
</organism>
<dbReference type="Proteomes" id="UP000811899">
    <property type="component" value="Unassembled WGS sequence"/>
</dbReference>
<name>A0AAW4KW94_9BACT</name>
<evidence type="ECO:0000256" key="1">
    <source>
        <dbReference type="SAM" id="SignalP"/>
    </source>
</evidence>
<sequence length="302" mass="33592">MHALLFALLAVLAIPSSAFAWGGGTHLLLGTYALNNLSLLPSTIASIIGAYPNDFLYGCLAADITVGKKFTHFLLNCHRWRVGQKVLSHAATDQQKACAYGYLAHLAADTIAHNYYVPLQTIGSFSTLTLKHAYWEVRFDSFVDREIWETGKTVARDHFEDNDELLRSVVASTLFSFGTNKRIFNSIMLLTRLEKWQQAIRTLNEASRFSLEEGERDEFLELSKTAVLDVLGDMEGSCYLAADPTGERAITAAEGIRKNLRLLYRSGKISREDANSQVEEIGNKLRDAICDPDLLREILAAA</sequence>
<evidence type="ECO:0000259" key="2">
    <source>
        <dbReference type="Pfam" id="PF00882"/>
    </source>
</evidence>
<evidence type="ECO:0000313" key="4">
    <source>
        <dbReference type="Proteomes" id="UP000811899"/>
    </source>
</evidence>
<accession>A0AAW4KW94</accession>
<proteinExistence type="predicted"/>
<dbReference type="EMBL" id="JAHCVJ010000001">
    <property type="protein sequence ID" value="MBT0662836.1"/>
    <property type="molecule type" value="Genomic_DNA"/>
</dbReference>
<dbReference type="Pfam" id="PF00882">
    <property type="entry name" value="Zn_dep_PLPC"/>
    <property type="match status" value="1"/>
</dbReference>
<protein>
    <submittedName>
        <fullName evidence="3">Zinc dependent phospholipase C family protein</fullName>
    </submittedName>
</protein>
<keyword evidence="4" id="KW-1185">Reference proteome</keyword>
<comment type="caution">
    <text evidence="3">The sequence shown here is derived from an EMBL/GenBank/DDBJ whole genome shotgun (WGS) entry which is preliminary data.</text>
</comment>